<dbReference type="InterPro" id="IPR029044">
    <property type="entry name" value="Nucleotide-diphossugar_trans"/>
</dbReference>
<dbReference type="Pfam" id="PF00535">
    <property type="entry name" value="Glycos_transf_2"/>
    <property type="match status" value="1"/>
</dbReference>
<dbReference type="Gene3D" id="3.90.550.10">
    <property type="entry name" value="Spore Coat Polysaccharide Biosynthesis Protein SpsA, Chain A"/>
    <property type="match status" value="1"/>
</dbReference>
<accession>A0A6J4I1J4</accession>
<dbReference type="GO" id="GO:0016757">
    <property type="term" value="F:glycosyltransferase activity"/>
    <property type="evidence" value="ECO:0007669"/>
    <property type="project" value="UniProtKB-KW"/>
</dbReference>
<dbReference type="SUPFAM" id="SSF53448">
    <property type="entry name" value="Nucleotide-diphospho-sugar transferases"/>
    <property type="match status" value="1"/>
</dbReference>
<evidence type="ECO:0000256" key="3">
    <source>
        <dbReference type="ARBA" id="ARBA00022679"/>
    </source>
</evidence>
<dbReference type="InterPro" id="IPR001173">
    <property type="entry name" value="Glyco_trans_2-like"/>
</dbReference>
<name>A0A6J4I1J4_9ACTN</name>
<dbReference type="PANTHER" id="PTHR43630">
    <property type="entry name" value="POLY-BETA-1,6-N-ACETYL-D-GLUCOSAMINE SYNTHASE"/>
    <property type="match status" value="1"/>
</dbReference>
<reference evidence="6" key="1">
    <citation type="submission" date="2020-02" db="EMBL/GenBank/DDBJ databases">
        <authorList>
            <person name="Meier V. D."/>
        </authorList>
    </citation>
    <scope>NUCLEOTIDE SEQUENCE</scope>
    <source>
        <strain evidence="6">AVDCRST_MAG20</strain>
    </source>
</reference>
<keyword evidence="4" id="KW-0812">Transmembrane</keyword>
<dbReference type="AlphaFoldDB" id="A0A6J4I1J4"/>
<evidence type="ECO:0000256" key="4">
    <source>
        <dbReference type="SAM" id="Phobius"/>
    </source>
</evidence>
<proteinExistence type="inferred from homology"/>
<keyword evidence="4" id="KW-0472">Membrane</keyword>
<gene>
    <name evidence="6" type="ORF">AVDCRST_MAG20-1551</name>
</gene>
<evidence type="ECO:0000256" key="2">
    <source>
        <dbReference type="ARBA" id="ARBA00022676"/>
    </source>
</evidence>
<feature type="transmembrane region" description="Helical" evidence="4">
    <location>
        <begin position="314"/>
        <end position="334"/>
    </location>
</feature>
<organism evidence="6">
    <name type="scientific">uncultured Acidimicrobiales bacterium</name>
    <dbReference type="NCBI Taxonomy" id="310071"/>
    <lineage>
        <taxon>Bacteria</taxon>
        <taxon>Bacillati</taxon>
        <taxon>Actinomycetota</taxon>
        <taxon>Acidimicrobiia</taxon>
        <taxon>Acidimicrobiales</taxon>
        <taxon>environmental samples</taxon>
    </lineage>
</organism>
<keyword evidence="2" id="KW-0328">Glycosyltransferase</keyword>
<evidence type="ECO:0000259" key="5">
    <source>
        <dbReference type="Pfam" id="PF00535"/>
    </source>
</evidence>
<feature type="transmembrane region" description="Helical" evidence="4">
    <location>
        <begin position="346"/>
        <end position="365"/>
    </location>
</feature>
<keyword evidence="4" id="KW-1133">Transmembrane helix</keyword>
<dbReference type="EMBL" id="CADCSY010000068">
    <property type="protein sequence ID" value="CAA9237401.1"/>
    <property type="molecule type" value="Genomic_DNA"/>
</dbReference>
<dbReference type="CDD" id="cd06439">
    <property type="entry name" value="CESA_like_1"/>
    <property type="match status" value="1"/>
</dbReference>
<comment type="similarity">
    <text evidence="1">Belongs to the glycosyltransferase 2 family.</text>
</comment>
<sequence length="398" mass="42240">MSLALFWAALVTIAYTYVGFPALVLARGVLWRRPHRSEDSVPTVSLVIAARNEAADIGAKLDNLLALDYPADRLDIVIASDGSDDGTDAAVARYADRGVHLVSLPRVGKASALNAAVAASTGEVLVFSDANSMFATDAIRALVRPLADPEVGGVAGDQRYLDSSGAATGESSYWSFDRLLKHAESRAGNTIAATGAIYAIRRSLFEPVPDGVTDDFATSTAVIARGRRLVFAPDAVAYEPPAPSGGLEFQRKVRVMTRGLRGVVLRRQLLDPRVHGFYAVQLLSHKVLRRLMVVPLAVAAVTTPALWRRGKLYKAALVGQAVVYGAGAAGVALADRPVGRTKALALPAYFCLVNAAALRALWNLLSGTPIDRWEPQREVGVHAAAATPSQPSPESSRT</sequence>
<keyword evidence="3" id="KW-0808">Transferase</keyword>
<protein>
    <recommendedName>
        <fullName evidence="5">Glycosyltransferase 2-like domain-containing protein</fullName>
    </recommendedName>
</protein>
<evidence type="ECO:0000313" key="6">
    <source>
        <dbReference type="EMBL" id="CAA9237401.1"/>
    </source>
</evidence>
<dbReference type="PANTHER" id="PTHR43630:SF1">
    <property type="entry name" value="POLY-BETA-1,6-N-ACETYL-D-GLUCOSAMINE SYNTHASE"/>
    <property type="match status" value="1"/>
</dbReference>
<feature type="domain" description="Glycosyltransferase 2-like" evidence="5">
    <location>
        <begin position="45"/>
        <end position="206"/>
    </location>
</feature>
<evidence type="ECO:0000256" key="1">
    <source>
        <dbReference type="ARBA" id="ARBA00006739"/>
    </source>
</evidence>